<sequence>MLSSDKERDMEKLSALWESFKGLITETEERKRIVNSIISNFETNQLKGQVRKLNSIYTSIASDARLFILLILSQFNAFHYELEFILSLFVCSTKPTSTSLWT</sequence>
<proteinExistence type="predicted"/>
<comment type="caution">
    <text evidence="1">The sequence shown here is derived from an EMBL/GenBank/DDBJ whole genome shotgun (WGS) entry which is preliminary data.</text>
</comment>
<reference evidence="1" key="1">
    <citation type="journal article" date="2014" name="Front. Microbiol.">
        <title>High frequency of phylogenetically diverse reductive dehalogenase-homologous genes in deep subseafloor sedimentary metagenomes.</title>
        <authorList>
            <person name="Kawai M."/>
            <person name="Futagami T."/>
            <person name="Toyoda A."/>
            <person name="Takaki Y."/>
            <person name="Nishi S."/>
            <person name="Hori S."/>
            <person name="Arai W."/>
            <person name="Tsubouchi T."/>
            <person name="Morono Y."/>
            <person name="Uchiyama I."/>
            <person name="Ito T."/>
            <person name="Fujiyama A."/>
            <person name="Inagaki F."/>
            <person name="Takami H."/>
        </authorList>
    </citation>
    <scope>NUCLEOTIDE SEQUENCE</scope>
    <source>
        <strain evidence="1">Expedition CK06-06</strain>
    </source>
</reference>
<gene>
    <name evidence="1" type="ORF">S01H4_18442</name>
</gene>
<evidence type="ECO:0000313" key="1">
    <source>
        <dbReference type="EMBL" id="GAG69927.1"/>
    </source>
</evidence>
<organism evidence="1">
    <name type="scientific">marine sediment metagenome</name>
    <dbReference type="NCBI Taxonomy" id="412755"/>
    <lineage>
        <taxon>unclassified sequences</taxon>
        <taxon>metagenomes</taxon>
        <taxon>ecological metagenomes</taxon>
    </lineage>
</organism>
<name>X1AK32_9ZZZZ</name>
<dbReference type="EMBL" id="BART01008176">
    <property type="protein sequence ID" value="GAG69927.1"/>
    <property type="molecule type" value="Genomic_DNA"/>
</dbReference>
<accession>X1AK32</accession>
<dbReference type="AlphaFoldDB" id="X1AK32"/>
<protein>
    <submittedName>
        <fullName evidence="1">Uncharacterized protein</fullName>
    </submittedName>
</protein>